<feature type="region of interest" description="Disordered" evidence="1">
    <location>
        <begin position="1"/>
        <end position="86"/>
    </location>
</feature>
<accession>A0A5C3MDE4</accession>
<feature type="compositionally biased region" description="Pro residues" evidence="1">
    <location>
        <begin position="154"/>
        <end position="170"/>
    </location>
</feature>
<dbReference type="EMBL" id="ML213591">
    <property type="protein sequence ID" value="TFK43479.1"/>
    <property type="molecule type" value="Genomic_DNA"/>
</dbReference>
<feature type="compositionally biased region" description="Polar residues" evidence="1">
    <location>
        <begin position="209"/>
        <end position="232"/>
    </location>
</feature>
<gene>
    <name evidence="2" type="ORF">BDQ12DRAFT_731497</name>
</gene>
<feature type="compositionally biased region" description="Basic residues" evidence="1">
    <location>
        <begin position="504"/>
        <end position="513"/>
    </location>
</feature>
<proteinExistence type="predicted"/>
<keyword evidence="3" id="KW-1185">Reference proteome</keyword>
<dbReference type="InterPro" id="IPR011333">
    <property type="entry name" value="SKP1/BTB/POZ_sf"/>
</dbReference>
<evidence type="ECO:0008006" key="4">
    <source>
        <dbReference type="Google" id="ProtNLM"/>
    </source>
</evidence>
<evidence type="ECO:0000313" key="3">
    <source>
        <dbReference type="Proteomes" id="UP000308652"/>
    </source>
</evidence>
<dbReference type="Gene3D" id="3.30.710.10">
    <property type="entry name" value="Potassium Channel Kv1.1, Chain A"/>
    <property type="match status" value="1"/>
</dbReference>
<feature type="compositionally biased region" description="Polar residues" evidence="1">
    <location>
        <begin position="1"/>
        <end position="18"/>
    </location>
</feature>
<feature type="compositionally biased region" description="Basic and acidic residues" evidence="1">
    <location>
        <begin position="129"/>
        <end position="152"/>
    </location>
</feature>
<protein>
    <recommendedName>
        <fullName evidence="4">BTB domain-containing protein</fullName>
    </recommendedName>
</protein>
<sequence length="522" mass="56940">MLSSTKPRSQTPRASHTPTHPPISYPLNSGRPSSQSTIVPPSPPQTPPTGRRPSISNTMHWLSRTSTQSSTSTPYSPSKPTRISEPKLARSIELLAQPRSGVLGAGATVVRTPDEALRETGVRLTYDGKANEQAREASARVKEFDSKKRATAPEEPPSPPTSPPLPPLPMPGDNEEEILEAETEAEPMKMPPRPTRAPPSAPSLPPTNNQPSPSFQPSLRPSLKQRTSSSAEETFPVPPLPANIPLCPSSPPFRPILMSEVPGGQVDPSKIIVTIETCTTTFKTTLETIYSRPSHLSSYVSSLFPRQRSHSTASSVYSTASDDMEAYHHHLASQGLLSQASFNLHIFLDRPSAPYTYILNYLRSPVGSLECPEILPRGVQLHSSSHARLDSLIELRDEAAYLKLDDLHKMCTDEIRLRHGPRFHTRGNSSTSTAGSVHSLHASVYSLHTLLERVESDIRSSTSNHRGSDPCDSNHQGGKDSTSDVVTIPARSPPTPQSWEGPRRNRSRGRHSPSRSPPAGWI</sequence>
<reference evidence="2 3" key="1">
    <citation type="journal article" date="2019" name="Nat. Ecol. Evol.">
        <title>Megaphylogeny resolves global patterns of mushroom evolution.</title>
        <authorList>
            <person name="Varga T."/>
            <person name="Krizsan K."/>
            <person name="Foldi C."/>
            <person name="Dima B."/>
            <person name="Sanchez-Garcia M."/>
            <person name="Sanchez-Ramirez S."/>
            <person name="Szollosi G.J."/>
            <person name="Szarkandi J.G."/>
            <person name="Papp V."/>
            <person name="Albert L."/>
            <person name="Andreopoulos W."/>
            <person name="Angelini C."/>
            <person name="Antonin V."/>
            <person name="Barry K.W."/>
            <person name="Bougher N.L."/>
            <person name="Buchanan P."/>
            <person name="Buyck B."/>
            <person name="Bense V."/>
            <person name="Catcheside P."/>
            <person name="Chovatia M."/>
            <person name="Cooper J."/>
            <person name="Damon W."/>
            <person name="Desjardin D."/>
            <person name="Finy P."/>
            <person name="Geml J."/>
            <person name="Haridas S."/>
            <person name="Hughes K."/>
            <person name="Justo A."/>
            <person name="Karasinski D."/>
            <person name="Kautmanova I."/>
            <person name="Kiss B."/>
            <person name="Kocsube S."/>
            <person name="Kotiranta H."/>
            <person name="LaButti K.M."/>
            <person name="Lechner B.E."/>
            <person name="Liimatainen K."/>
            <person name="Lipzen A."/>
            <person name="Lukacs Z."/>
            <person name="Mihaltcheva S."/>
            <person name="Morgado L.N."/>
            <person name="Niskanen T."/>
            <person name="Noordeloos M.E."/>
            <person name="Ohm R.A."/>
            <person name="Ortiz-Santana B."/>
            <person name="Ovrebo C."/>
            <person name="Racz N."/>
            <person name="Riley R."/>
            <person name="Savchenko A."/>
            <person name="Shiryaev A."/>
            <person name="Soop K."/>
            <person name="Spirin V."/>
            <person name="Szebenyi C."/>
            <person name="Tomsovsky M."/>
            <person name="Tulloss R.E."/>
            <person name="Uehling J."/>
            <person name="Grigoriev I.V."/>
            <person name="Vagvolgyi C."/>
            <person name="Papp T."/>
            <person name="Martin F.M."/>
            <person name="Miettinen O."/>
            <person name="Hibbett D.S."/>
            <person name="Nagy L.G."/>
        </authorList>
    </citation>
    <scope>NUCLEOTIDE SEQUENCE [LARGE SCALE GENOMIC DNA]</scope>
    <source>
        <strain evidence="2 3">CBS 166.37</strain>
    </source>
</reference>
<evidence type="ECO:0000313" key="2">
    <source>
        <dbReference type="EMBL" id="TFK43479.1"/>
    </source>
</evidence>
<dbReference type="Proteomes" id="UP000308652">
    <property type="component" value="Unassembled WGS sequence"/>
</dbReference>
<feature type="compositionally biased region" description="Pro residues" evidence="1">
    <location>
        <begin position="189"/>
        <end position="205"/>
    </location>
</feature>
<dbReference type="AlphaFoldDB" id="A0A5C3MDE4"/>
<feature type="compositionally biased region" description="Low complexity" evidence="1">
    <location>
        <begin position="63"/>
        <end position="81"/>
    </location>
</feature>
<name>A0A5C3MDE4_9AGAR</name>
<feature type="region of interest" description="Disordered" evidence="1">
    <location>
        <begin position="457"/>
        <end position="522"/>
    </location>
</feature>
<dbReference type="STRING" id="68775.A0A5C3MDE4"/>
<feature type="region of interest" description="Disordered" evidence="1">
    <location>
        <begin position="123"/>
        <end position="238"/>
    </location>
</feature>
<dbReference type="SUPFAM" id="SSF54695">
    <property type="entry name" value="POZ domain"/>
    <property type="match status" value="1"/>
</dbReference>
<dbReference type="OrthoDB" id="3363734at2759"/>
<evidence type="ECO:0000256" key="1">
    <source>
        <dbReference type="SAM" id="MobiDB-lite"/>
    </source>
</evidence>
<organism evidence="2 3">
    <name type="scientific">Crucibulum laeve</name>
    <dbReference type="NCBI Taxonomy" id="68775"/>
    <lineage>
        <taxon>Eukaryota</taxon>
        <taxon>Fungi</taxon>
        <taxon>Dikarya</taxon>
        <taxon>Basidiomycota</taxon>
        <taxon>Agaricomycotina</taxon>
        <taxon>Agaricomycetes</taxon>
        <taxon>Agaricomycetidae</taxon>
        <taxon>Agaricales</taxon>
        <taxon>Agaricineae</taxon>
        <taxon>Nidulariaceae</taxon>
        <taxon>Crucibulum</taxon>
    </lineage>
</organism>
<feature type="compositionally biased region" description="Acidic residues" evidence="1">
    <location>
        <begin position="173"/>
        <end position="185"/>
    </location>
</feature>
<feature type="compositionally biased region" description="Polar residues" evidence="1">
    <location>
        <begin position="459"/>
        <end position="476"/>
    </location>
</feature>